<dbReference type="RefSeq" id="XP_007416156.1">
    <property type="nucleotide sequence ID" value="XM_007416094.1"/>
</dbReference>
<sequence length="139" mass="15897">MSGTHSPIIGVCSSSDSSPRRYRLNPFFNFLFATYDLLTPSSHSRSSVFEKKKLFSPFFILSNDYNHKTVYLSRIRLILEPHIQSCTSPIINSWILGGKVRLPEGVDPKLYRRSTLFLILVEKSPKKTSCSHPSYKNLN</sequence>
<name>F4S4D3_MELLP</name>
<gene>
    <name evidence="1" type="ORF">MELLADRAFT_73157</name>
</gene>
<protein>
    <submittedName>
        <fullName evidence="1">Uncharacterized protein</fullName>
    </submittedName>
</protein>
<dbReference type="VEuPathDB" id="FungiDB:MELLADRAFT_73157"/>
<proteinExistence type="predicted"/>
<evidence type="ECO:0000313" key="1">
    <source>
        <dbReference type="EMBL" id="EGG00509.1"/>
    </source>
</evidence>
<dbReference type="HOGENOM" id="CLU_1845548_0_0_1"/>
<reference evidence="2" key="1">
    <citation type="journal article" date="2011" name="Proc. Natl. Acad. Sci. U.S.A.">
        <title>Obligate biotrophy features unraveled by the genomic analysis of rust fungi.</title>
        <authorList>
            <person name="Duplessis S."/>
            <person name="Cuomo C.A."/>
            <person name="Lin Y.-C."/>
            <person name="Aerts A."/>
            <person name="Tisserant E."/>
            <person name="Veneault-Fourrey C."/>
            <person name="Joly D.L."/>
            <person name="Hacquard S."/>
            <person name="Amselem J."/>
            <person name="Cantarel B.L."/>
            <person name="Chiu R."/>
            <person name="Coutinho P.M."/>
            <person name="Feau N."/>
            <person name="Field M."/>
            <person name="Frey P."/>
            <person name="Gelhaye E."/>
            <person name="Goldberg J."/>
            <person name="Grabherr M.G."/>
            <person name="Kodira C.D."/>
            <person name="Kohler A."/>
            <person name="Kuees U."/>
            <person name="Lindquist E.A."/>
            <person name="Lucas S.M."/>
            <person name="Mago R."/>
            <person name="Mauceli E."/>
            <person name="Morin E."/>
            <person name="Murat C."/>
            <person name="Pangilinan J.L."/>
            <person name="Park R."/>
            <person name="Pearson M."/>
            <person name="Quesneville H."/>
            <person name="Rouhier N."/>
            <person name="Sakthikumar S."/>
            <person name="Salamov A.A."/>
            <person name="Schmutz J."/>
            <person name="Selles B."/>
            <person name="Shapiro H."/>
            <person name="Tanguay P."/>
            <person name="Tuskan G.A."/>
            <person name="Henrissat B."/>
            <person name="Van de Peer Y."/>
            <person name="Rouze P."/>
            <person name="Ellis J.G."/>
            <person name="Dodds P.N."/>
            <person name="Schein J.E."/>
            <person name="Zhong S."/>
            <person name="Hamelin R.C."/>
            <person name="Grigoriev I.V."/>
            <person name="Szabo L.J."/>
            <person name="Martin F."/>
        </authorList>
    </citation>
    <scope>NUCLEOTIDE SEQUENCE [LARGE SCALE GENOMIC DNA]</scope>
    <source>
        <strain evidence="2">98AG31 / pathotype 3-4-7</strain>
    </source>
</reference>
<organism evidence="2">
    <name type="scientific">Melampsora larici-populina (strain 98AG31 / pathotype 3-4-7)</name>
    <name type="common">Poplar leaf rust fungus</name>
    <dbReference type="NCBI Taxonomy" id="747676"/>
    <lineage>
        <taxon>Eukaryota</taxon>
        <taxon>Fungi</taxon>
        <taxon>Dikarya</taxon>
        <taxon>Basidiomycota</taxon>
        <taxon>Pucciniomycotina</taxon>
        <taxon>Pucciniomycetes</taxon>
        <taxon>Pucciniales</taxon>
        <taxon>Melampsoraceae</taxon>
        <taxon>Melampsora</taxon>
    </lineage>
</organism>
<accession>F4S4D3</accession>
<keyword evidence="2" id="KW-1185">Reference proteome</keyword>
<evidence type="ECO:0000313" key="2">
    <source>
        <dbReference type="Proteomes" id="UP000001072"/>
    </source>
</evidence>
<dbReference type="InParanoid" id="F4S4D3"/>
<dbReference type="KEGG" id="mlr:MELLADRAFT_73157"/>
<dbReference type="GeneID" id="18932301"/>
<dbReference type="EMBL" id="GL883146">
    <property type="protein sequence ID" value="EGG00509.1"/>
    <property type="molecule type" value="Genomic_DNA"/>
</dbReference>
<dbReference type="AlphaFoldDB" id="F4S4D3"/>
<dbReference type="Proteomes" id="UP000001072">
    <property type="component" value="Unassembled WGS sequence"/>
</dbReference>